<dbReference type="RefSeq" id="WP_269036951.1">
    <property type="nucleotide sequence ID" value="NZ_CP114040.1"/>
</dbReference>
<dbReference type="EMBL" id="CP114040">
    <property type="protein sequence ID" value="WAS94617.1"/>
    <property type="molecule type" value="Genomic_DNA"/>
</dbReference>
<dbReference type="InterPro" id="IPR011610">
    <property type="entry name" value="SAM_mthyl_Trfase_ML2640-like"/>
</dbReference>
<dbReference type="GO" id="GO:0008168">
    <property type="term" value="F:methyltransferase activity"/>
    <property type="evidence" value="ECO:0007669"/>
    <property type="project" value="UniProtKB-KW"/>
</dbReference>
<dbReference type="InterPro" id="IPR029063">
    <property type="entry name" value="SAM-dependent_MTases_sf"/>
</dbReference>
<comment type="similarity">
    <text evidence="1 4">Belongs to the UPF0677 family.</text>
</comment>
<keyword evidence="2 4" id="KW-0489">Methyltransferase</keyword>
<evidence type="ECO:0000256" key="1">
    <source>
        <dbReference type="ARBA" id="ARBA00008138"/>
    </source>
</evidence>
<accession>A0ABY7H5R1</accession>
<proteinExistence type="inferred from homology"/>
<evidence type="ECO:0000313" key="5">
    <source>
        <dbReference type="EMBL" id="WAS94617.1"/>
    </source>
</evidence>
<keyword evidence="4" id="KW-0949">S-adenosyl-L-methionine</keyword>
<dbReference type="PANTHER" id="PTHR43619:SF2">
    <property type="entry name" value="S-ADENOSYL-L-METHIONINE-DEPENDENT METHYLTRANSFERASES SUPERFAMILY PROTEIN"/>
    <property type="match status" value="1"/>
</dbReference>
<evidence type="ECO:0000256" key="3">
    <source>
        <dbReference type="ARBA" id="ARBA00022679"/>
    </source>
</evidence>
<dbReference type="Gene3D" id="3.40.50.150">
    <property type="entry name" value="Vaccinia Virus protein VP39"/>
    <property type="match status" value="1"/>
</dbReference>
<evidence type="ECO:0000256" key="4">
    <source>
        <dbReference type="RuleBase" id="RU362030"/>
    </source>
</evidence>
<dbReference type="Proteomes" id="UP001164459">
    <property type="component" value="Chromosome"/>
</dbReference>
<dbReference type="NCBIfam" id="TIGR00027">
    <property type="entry name" value="mthyl_TIGR00027"/>
    <property type="match status" value="1"/>
</dbReference>
<protein>
    <recommendedName>
        <fullName evidence="4">S-adenosyl-L-methionine-dependent methyltransferase</fullName>
        <ecNumber evidence="4">2.1.1.-</ecNumber>
    </recommendedName>
</protein>
<organism evidence="5 6">
    <name type="scientific">Nannocystis punicea</name>
    <dbReference type="NCBI Taxonomy" id="2995304"/>
    <lineage>
        <taxon>Bacteria</taxon>
        <taxon>Pseudomonadati</taxon>
        <taxon>Myxococcota</taxon>
        <taxon>Polyangia</taxon>
        <taxon>Nannocystales</taxon>
        <taxon>Nannocystaceae</taxon>
        <taxon>Nannocystis</taxon>
    </lineage>
</organism>
<keyword evidence="3 5" id="KW-0808">Transferase</keyword>
<dbReference type="InterPro" id="IPR007213">
    <property type="entry name" value="Ppm1/Ppm2/Tcmp"/>
</dbReference>
<sequence>MLNSVATTGLLVAAMRAEESARADRLFDDPFAAQLAGGAGRAALAAYRSASPLSLPIIEVRTRYYDEALARAWDAGIRQFVVLAAGMDARAYRLSWPADARVFEVDQPDVLAAKAERLGGARSRAARFAVGADLGDDWPAALLAADFDRSQRTAWLVEGLLQYLDASVVAALFARVEQLSAPGSRLLYDVVGRGLLEAPALAPTLRMMRELGAPWVYATDEPGGLIGAHGWDAVVTDPSVLAAEWGRWPFPALPPDAPGVPRGYLVEASKR</sequence>
<reference evidence="5" key="1">
    <citation type="submission" date="2022-11" db="EMBL/GenBank/DDBJ databases">
        <title>Minimal conservation of predation-associated metabolite biosynthetic gene clusters underscores biosynthetic potential of Myxococcota including descriptions for ten novel species: Archangium lansinium sp. nov., Myxococcus landrumus sp. nov., Nannocystis bai.</title>
        <authorList>
            <person name="Ahearne A."/>
            <person name="Stevens C."/>
            <person name="Dowd S."/>
        </authorList>
    </citation>
    <scope>NUCLEOTIDE SEQUENCE</scope>
    <source>
        <strain evidence="5">Fl3</strain>
    </source>
</reference>
<dbReference type="PANTHER" id="PTHR43619">
    <property type="entry name" value="S-ADENOSYL-L-METHIONINE-DEPENDENT METHYLTRANSFERASE YKTD-RELATED"/>
    <property type="match status" value="1"/>
</dbReference>
<name>A0ABY7H5R1_9BACT</name>
<dbReference type="EC" id="2.1.1.-" evidence="4"/>
<dbReference type="Pfam" id="PF04072">
    <property type="entry name" value="LCM"/>
    <property type="match status" value="1"/>
</dbReference>
<evidence type="ECO:0000256" key="2">
    <source>
        <dbReference type="ARBA" id="ARBA00022603"/>
    </source>
</evidence>
<gene>
    <name evidence="5" type="ORF">O0S08_00520</name>
</gene>
<keyword evidence="6" id="KW-1185">Reference proteome</keyword>
<evidence type="ECO:0000313" key="6">
    <source>
        <dbReference type="Proteomes" id="UP001164459"/>
    </source>
</evidence>
<dbReference type="SUPFAM" id="SSF53335">
    <property type="entry name" value="S-adenosyl-L-methionine-dependent methyltransferases"/>
    <property type="match status" value="1"/>
</dbReference>
<dbReference type="GO" id="GO:0032259">
    <property type="term" value="P:methylation"/>
    <property type="evidence" value="ECO:0007669"/>
    <property type="project" value="UniProtKB-KW"/>
</dbReference>
<comment type="function">
    <text evidence="4">Exhibits S-adenosyl-L-methionine-dependent methyltransferase activity.</text>
</comment>